<dbReference type="EMBL" id="AMYD01000672">
    <property type="protein sequence ID" value="EQB56727.1"/>
    <property type="molecule type" value="Genomic_DNA"/>
</dbReference>
<accession>T0KM69</accession>
<feature type="region of interest" description="Disordered" evidence="1">
    <location>
        <begin position="62"/>
        <end position="84"/>
    </location>
</feature>
<reference evidence="3" key="1">
    <citation type="journal article" date="2013" name="Mol. Plant Microbe Interact.">
        <title>Global aspects of pacC regulation of pathogenicity genes in Colletotrichum gloeosporioides as revealed by transcriptome analysis.</title>
        <authorList>
            <person name="Alkan N."/>
            <person name="Meng X."/>
            <person name="Friedlander G."/>
            <person name="Reuveni E."/>
            <person name="Sukno S."/>
            <person name="Sherman A."/>
            <person name="Thon M."/>
            <person name="Fluhr R."/>
            <person name="Prusky D."/>
        </authorList>
    </citation>
    <scope>NUCLEOTIDE SEQUENCE [LARGE SCALE GENOMIC DNA]</scope>
    <source>
        <strain evidence="3">Cg-14</strain>
    </source>
</reference>
<sequence>MSFFPFGVHWHVFVQFDCGGFNKYLQILGNGVITTFVQQHLTGSLRSITLYAITKTLEQYEEIEEEDEDDENQKDPFHNHALAY</sequence>
<dbReference type="Proteomes" id="UP000015530">
    <property type="component" value="Unassembled WGS sequence"/>
</dbReference>
<evidence type="ECO:0000256" key="1">
    <source>
        <dbReference type="SAM" id="MobiDB-lite"/>
    </source>
</evidence>
<gene>
    <name evidence="2" type="ORF">CGLO_03236</name>
</gene>
<dbReference type="OrthoDB" id="10512431at2759"/>
<organism evidence="2 3">
    <name type="scientific">Colletotrichum gloeosporioides (strain Cg-14)</name>
    <name type="common">Anthracnose fungus</name>
    <name type="synonym">Glomerella cingulata</name>
    <dbReference type="NCBI Taxonomy" id="1237896"/>
    <lineage>
        <taxon>Eukaryota</taxon>
        <taxon>Fungi</taxon>
        <taxon>Dikarya</taxon>
        <taxon>Ascomycota</taxon>
        <taxon>Pezizomycotina</taxon>
        <taxon>Sordariomycetes</taxon>
        <taxon>Hypocreomycetidae</taxon>
        <taxon>Glomerellales</taxon>
        <taxon>Glomerellaceae</taxon>
        <taxon>Colletotrichum</taxon>
        <taxon>Colletotrichum gloeosporioides species complex</taxon>
    </lineage>
</organism>
<feature type="compositionally biased region" description="Acidic residues" evidence="1">
    <location>
        <begin position="62"/>
        <end position="72"/>
    </location>
</feature>
<protein>
    <submittedName>
        <fullName evidence="2">Uncharacterized protein</fullName>
    </submittedName>
</protein>
<evidence type="ECO:0000313" key="2">
    <source>
        <dbReference type="EMBL" id="EQB56727.1"/>
    </source>
</evidence>
<evidence type="ECO:0000313" key="3">
    <source>
        <dbReference type="Proteomes" id="UP000015530"/>
    </source>
</evidence>
<dbReference type="AlphaFoldDB" id="T0KM69"/>
<comment type="caution">
    <text evidence="2">The sequence shown here is derived from an EMBL/GenBank/DDBJ whole genome shotgun (WGS) entry which is preliminary data.</text>
</comment>
<proteinExistence type="predicted"/>
<dbReference type="HOGENOM" id="CLU_2527313_0_0_1"/>
<name>T0KM69_COLGC</name>